<reference evidence="1" key="1">
    <citation type="journal article" date="2013" name="Nature">
        <title>Draft genome of the wheat A-genome progenitor Triticum urartu.</title>
        <authorList>
            <person name="Ling H.Q."/>
            <person name="Zhao S."/>
            <person name="Liu D."/>
            <person name="Wang J."/>
            <person name="Sun H."/>
            <person name="Zhang C."/>
            <person name="Fan H."/>
            <person name="Li D."/>
            <person name="Dong L."/>
            <person name="Tao Y."/>
            <person name="Gao C."/>
            <person name="Wu H."/>
            <person name="Li Y."/>
            <person name="Cui Y."/>
            <person name="Guo X."/>
            <person name="Zheng S."/>
            <person name="Wang B."/>
            <person name="Yu K."/>
            <person name="Liang Q."/>
            <person name="Yang W."/>
            <person name="Lou X."/>
            <person name="Chen J."/>
            <person name="Feng M."/>
            <person name="Jian J."/>
            <person name="Zhang X."/>
            <person name="Luo G."/>
            <person name="Jiang Y."/>
            <person name="Liu J."/>
            <person name="Wang Z."/>
            <person name="Sha Y."/>
            <person name="Zhang B."/>
            <person name="Wu H."/>
            <person name="Tang D."/>
            <person name="Shen Q."/>
            <person name="Xue P."/>
            <person name="Zou S."/>
            <person name="Wang X."/>
            <person name="Liu X."/>
            <person name="Wang F."/>
            <person name="Yang Y."/>
            <person name="An X."/>
            <person name="Dong Z."/>
            <person name="Zhang K."/>
            <person name="Zhang X."/>
            <person name="Luo M.C."/>
            <person name="Dvorak J."/>
            <person name="Tong Y."/>
            <person name="Wang J."/>
            <person name="Yang H."/>
            <person name="Li Z."/>
            <person name="Wang D."/>
            <person name="Zhang A."/>
            <person name="Wang J."/>
        </authorList>
    </citation>
    <scope>NUCLEOTIDE SEQUENCE</scope>
</reference>
<organism evidence="1">
    <name type="scientific">Triticum urartu</name>
    <name type="common">Red wild einkorn</name>
    <name type="synonym">Crithodium urartu</name>
    <dbReference type="NCBI Taxonomy" id="4572"/>
    <lineage>
        <taxon>Eukaryota</taxon>
        <taxon>Viridiplantae</taxon>
        <taxon>Streptophyta</taxon>
        <taxon>Embryophyta</taxon>
        <taxon>Tracheophyta</taxon>
        <taxon>Spermatophyta</taxon>
        <taxon>Magnoliopsida</taxon>
        <taxon>Liliopsida</taxon>
        <taxon>Poales</taxon>
        <taxon>Poaceae</taxon>
        <taxon>BOP clade</taxon>
        <taxon>Pooideae</taxon>
        <taxon>Triticodae</taxon>
        <taxon>Triticeae</taxon>
        <taxon>Triticinae</taxon>
        <taxon>Triticum</taxon>
    </lineage>
</organism>
<evidence type="ECO:0000313" key="1">
    <source>
        <dbReference type="EMBL" id="EMS63179.1"/>
    </source>
</evidence>
<dbReference type="AlphaFoldDB" id="M8AQ95"/>
<name>M8AQ95_TRIUA</name>
<gene>
    <name evidence="1" type="ORF">TRIUR3_03227</name>
</gene>
<proteinExistence type="predicted"/>
<accession>M8AQ95</accession>
<sequence length="183" mass="19519">MGSTKRGVVWCAGLLVAGLLLVAAEADFSSEDCRGKTHFLGCVRRCRFQLEVARPAKCVALCHGKPNFMACCNGYRYARRATLHLRRAGGESTTHEEDEASGGAVGVLKAPAPSPCEVFCRDQRADWVKYQRCLDSCRLSALLHLKLAGRESATHEEARGGGGGGADVVAARLSDACMPGLLP</sequence>
<dbReference type="EMBL" id="KD072552">
    <property type="protein sequence ID" value="EMS63179.1"/>
    <property type="molecule type" value="Genomic_DNA"/>
</dbReference>
<protein>
    <submittedName>
        <fullName evidence="1">Uncharacterized protein</fullName>
    </submittedName>
</protein>